<feature type="domain" description="Myb-like" evidence="2">
    <location>
        <begin position="538"/>
        <end position="586"/>
    </location>
</feature>
<dbReference type="EMBL" id="JALJOS010000004">
    <property type="protein sequence ID" value="KAK9840069.1"/>
    <property type="molecule type" value="Genomic_DNA"/>
</dbReference>
<dbReference type="PANTHER" id="PTHR31917">
    <property type="entry name" value="AGENET DOMAIN-CONTAINING PROTEIN-RELATED"/>
    <property type="match status" value="1"/>
</dbReference>
<organism evidence="3 4">
    <name type="scientific">Apatococcus lobatus</name>
    <dbReference type="NCBI Taxonomy" id="904363"/>
    <lineage>
        <taxon>Eukaryota</taxon>
        <taxon>Viridiplantae</taxon>
        <taxon>Chlorophyta</taxon>
        <taxon>core chlorophytes</taxon>
        <taxon>Trebouxiophyceae</taxon>
        <taxon>Chlorellales</taxon>
        <taxon>Chlorellaceae</taxon>
        <taxon>Apatococcus</taxon>
    </lineage>
</organism>
<feature type="region of interest" description="Disordered" evidence="1">
    <location>
        <begin position="159"/>
        <end position="264"/>
    </location>
</feature>
<feature type="domain" description="Myb-like" evidence="2">
    <location>
        <begin position="422"/>
        <end position="470"/>
    </location>
</feature>
<feature type="compositionally biased region" description="Polar residues" evidence="1">
    <location>
        <begin position="405"/>
        <end position="420"/>
    </location>
</feature>
<dbReference type="PANTHER" id="PTHR31917:SF147">
    <property type="entry name" value="AGENET DOMAIN-CONTAINING PROTEIN"/>
    <property type="match status" value="1"/>
</dbReference>
<evidence type="ECO:0000256" key="1">
    <source>
        <dbReference type="SAM" id="MobiDB-lite"/>
    </source>
</evidence>
<evidence type="ECO:0000313" key="3">
    <source>
        <dbReference type="EMBL" id="KAK9840069.1"/>
    </source>
</evidence>
<evidence type="ECO:0000259" key="2">
    <source>
        <dbReference type="SMART" id="SM00717"/>
    </source>
</evidence>
<dbReference type="AlphaFoldDB" id="A0AAW1S2R2"/>
<comment type="caution">
    <text evidence="3">The sequence shown here is derived from an EMBL/GenBank/DDBJ whole genome shotgun (WGS) entry which is preliminary data.</text>
</comment>
<feature type="compositionally biased region" description="Basic residues" evidence="1">
    <location>
        <begin position="164"/>
        <end position="173"/>
    </location>
</feature>
<dbReference type="Proteomes" id="UP001438707">
    <property type="component" value="Unassembled WGS sequence"/>
</dbReference>
<name>A0AAW1S2R2_9CHLO</name>
<proteinExistence type="predicted"/>
<evidence type="ECO:0000313" key="4">
    <source>
        <dbReference type="Proteomes" id="UP001438707"/>
    </source>
</evidence>
<feature type="region of interest" description="Disordered" evidence="1">
    <location>
        <begin position="393"/>
        <end position="425"/>
    </location>
</feature>
<gene>
    <name evidence="3" type="ORF">WJX74_002875</name>
</gene>
<feature type="compositionally biased region" description="Low complexity" evidence="1">
    <location>
        <begin position="182"/>
        <end position="191"/>
    </location>
</feature>
<reference evidence="3 4" key="1">
    <citation type="journal article" date="2024" name="Nat. Commun.">
        <title>Phylogenomics reveals the evolutionary origins of lichenization in chlorophyte algae.</title>
        <authorList>
            <person name="Puginier C."/>
            <person name="Libourel C."/>
            <person name="Otte J."/>
            <person name="Skaloud P."/>
            <person name="Haon M."/>
            <person name="Grisel S."/>
            <person name="Petersen M."/>
            <person name="Berrin J.G."/>
            <person name="Delaux P.M."/>
            <person name="Dal Grande F."/>
            <person name="Keller J."/>
        </authorList>
    </citation>
    <scope>NUCLEOTIDE SEQUENCE [LARGE SCALE GENOMIC DNA]</scope>
    <source>
        <strain evidence="3 4">SAG 2145</strain>
    </source>
</reference>
<dbReference type="InterPro" id="IPR001005">
    <property type="entry name" value="SANT/Myb"/>
</dbReference>
<accession>A0AAW1S2R2</accession>
<sequence>MLQAGATVEVNGNHLGEEDGAGFENGWLAGIVRQYHPATNTYDVQLELSDEDSSQPWIVHLPAAVVRPTPMDDSAVPLSKRKIGEAVDCWSNNVWWSGYISHTFDDKVLVNFPYSAQDEEDYEVLEHKMRSAGEKRVRSSTDWSRKELRWVSEPKRCLPQYRDRRSHGHHRMKSGPSKAPHSSSGLLNSSSVRPVPVSKTSRAYFEQKRSEVTKPRPSQPVKKPPLRETQAQFSSESESSESDYEHRNSRKSRQQPSPEASDDVLIHAPSTYNHDSVAIIDSPNIEELGRHAAESLPHGPRPPLARTGNISHSRLASKASPIHHMSASAPSRQYSVSSVQGAQYLAKEKPIRNAAAGLRPSASFSSSAVVSGTDAVQGSCLPELAGANVLPNTASQDMSRLGPSASRSDTHSQCKPQHSPIQRHAWSEQEAKATRAVLKAHGKDWKLLQEALPGREKSVIDSFIRRNAEKHYHFDQYLPGYSGPAFPWPTPTVPKSASKVPRDKLAVHRPQTQPQQGPVGTASINLEGIRPLHLHRGVDSSWTRDEQDKLIEGLIQYCRDIKRLQAILPHRDTGEIRDYLKANQDAIRKRYPNEPGLSV</sequence>
<protein>
    <recommendedName>
        <fullName evidence="2">Myb-like domain-containing protein</fullName>
    </recommendedName>
</protein>
<feature type="compositionally biased region" description="Basic and acidic residues" evidence="1">
    <location>
        <begin position="205"/>
        <end position="214"/>
    </location>
</feature>
<keyword evidence="4" id="KW-1185">Reference proteome</keyword>
<dbReference type="SMART" id="SM00717">
    <property type="entry name" value="SANT"/>
    <property type="match status" value="2"/>
</dbReference>